<proteinExistence type="predicted"/>
<protein>
    <submittedName>
        <fullName evidence="1">Uncharacterized protein</fullName>
    </submittedName>
</protein>
<dbReference type="Pfam" id="PF14735">
    <property type="entry name" value="HAUS4"/>
    <property type="match status" value="1"/>
</dbReference>
<keyword evidence="2" id="KW-1185">Reference proteome</keyword>
<dbReference type="OrthoDB" id="66964at2759"/>
<dbReference type="Proteomes" id="UP000605846">
    <property type="component" value="Unassembled WGS sequence"/>
</dbReference>
<evidence type="ECO:0000313" key="1">
    <source>
        <dbReference type="EMBL" id="KAF7724778.1"/>
    </source>
</evidence>
<comment type="caution">
    <text evidence="1">The sequence shown here is derived from an EMBL/GenBank/DDBJ whole genome shotgun (WGS) entry which is preliminary data.</text>
</comment>
<gene>
    <name evidence="1" type="ORF">EC973_000734</name>
</gene>
<accession>A0A8H7BIT2</accession>
<dbReference type="GO" id="GO:0070652">
    <property type="term" value="C:HAUS complex"/>
    <property type="evidence" value="ECO:0007669"/>
    <property type="project" value="InterPro"/>
</dbReference>
<evidence type="ECO:0000313" key="2">
    <source>
        <dbReference type="Proteomes" id="UP000605846"/>
    </source>
</evidence>
<dbReference type="AlphaFoldDB" id="A0A8H7BIT2"/>
<reference evidence="1" key="1">
    <citation type="submission" date="2020-01" db="EMBL/GenBank/DDBJ databases">
        <title>Genome Sequencing of Three Apophysomyces-Like Fungal Strains Confirms a Novel Fungal Genus in the Mucoromycota with divergent Burkholderia-like Endosymbiotic Bacteria.</title>
        <authorList>
            <person name="Stajich J.E."/>
            <person name="Macias A.M."/>
            <person name="Carter-House D."/>
            <person name="Lovett B."/>
            <person name="Kasson L.R."/>
            <person name="Berry K."/>
            <person name="Grigoriev I."/>
            <person name="Chang Y."/>
            <person name="Spatafora J."/>
            <person name="Kasson M.T."/>
        </authorList>
    </citation>
    <scope>NUCLEOTIDE SEQUENCE</scope>
    <source>
        <strain evidence="1">NRRL A-21654</strain>
    </source>
</reference>
<name>A0A8H7BIT2_9FUNG</name>
<dbReference type="GO" id="GO:0051225">
    <property type="term" value="P:spindle assembly"/>
    <property type="evidence" value="ECO:0007669"/>
    <property type="project" value="InterPro"/>
</dbReference>
<sequence>MRNERSDQIRRDIEESLRTDYEHVARMITLEENEDTLVLVDKEDAFNLIEQITKKQTDVNRLKTKNIQHREVLSGLVKKYLDVILDILDTMRILMEKLNDPHEQEKNEAFDTYQATITKALLLRIKTLHVHVLTTTYSKNVVSSLRILR</sequence>
<organism evidence="1 2">
    <name type="scientific">Apophysomyces ossiformis</name>
    <dbReference type="NCBI Taxonomy" id="679940"/>
    <lineage>
        <taxon>Eukaryota</taxon>
        <taxon>Fungi</taxon>
        <taxon>Fungi incertae sedis</taxon>
        <taxon>Mucoromycota</taxon>
        <taxon>Mucoromycotina</taxon>
        <taxon>Mucoromycetes</taxon>
        <taxon>Mucorales</taxon>
        <taxon>Mucorineae</taxon>
        <taxon>Mucoraceae</taxon>
        <taxon>Apophysomyces</taxon>
    </lineage>
</organism>
<dbReference type="InterPro" id="IPR029327">
    <property type="entry name" value="HAUS4"/>
</dbReference>
<dbReference type="EMBL" id="JABAYA010000111">
    <property type="protein sequence ID" value="KAF7724778.1"/>
    <property type="molecule type" value="Genomic_DNA"/>
</dbReference>